<keyword evidence="3" id="KW-1185">Reference proteome</keyword>
<organism evidence="3 4">
    <name type="scientific">Trichobilharzia regenti</name>
    <name type="common">Nasal bird schistosome</name>
    <dbReference type="NCBI Taxonomy" id="157069"/>
    <lineage>
        <taxon>Eukaryota</taxon>
        <taxon>Metazoa</taxon>
        <taxon>Spiralia</taxon>
        <taxon>Lophotrochozoa</taxon>
        <taxon>Platyhelminthes</taxon>
        <taxon>Trematoda</taxon>
        <taxon>Digenea</taxon>
        <taxon>Strigeidida</taxon>
        <taxon>Schistosomatoidea</taxon>
        <taxon>Schistosomatidae</taxon>
        <taxon>Trichobilharzia</taxon>
    </lineage>
</organism>
<proteinExistence type="predicted"/>
<accession>A0AA85JVX6</accession>
<feature type="chain" id="PRO_5041721378" description="UPAR/Ly6 domain-containing protein" evidence="2">
    <location>
        <begin position="24"/>
        <end position="123"/>
    </location>
</feature>
<reference evidence="3" key="1">
    <citation type="submission" date="2022-06" db="EMBL/GenBank/DDBJ databases">
        <authorList>
            <person name="Berger JAMES D."/>
            <person name="Berger JAMES D."/>
        </authorList>
    </citation>
    <scope>NUCLEOTIDE SEQUENCE [LARGE SCALE GENOMIC DNA]</scope>
</reference>
<dbReference type="WBParaSite" id="TREG1_56250.1">
    <property type="protein sequence ID" value="TREG1_56250.1"/>
    <property type="gene ID" value="TREG1_56250"/>
</dbReference>
<evidence type="ECO:0000256" key="1">
    <source>
        <dbReference type="SAM" id="Phobius"/>
    </source>
</evidence>
<name>A0AA85JVX6_TRIRE</name>
<protein>
    <recommendedName>
        <fullName evidence="5">UPAR/Ly6 domain-containing protein</fullName>
    </recommendedName>
</protein>
<evidence type="ECO:0008006" key="5">
    <source>
        <dbReference type="Google" id="ProtNLM"/>
    </source>
</evidence>
<evidence type="ECO:0000256" key="2">
    <source>
        <dbReference type="SAM" id="SignalP"/>
    </source>
</evidence>
<keyword evidence="1" id="KW-0812">Transmembrane</keyword>
<dbReference type="Proteomes" id="UP000050795">
    <property type="component" value="Unassembled WGS sequence"/>
</dbReference>
<keyword evidence="2" id="KW-0732">Signal</keyword>
<keyword evidence="1" id="KW-0472">Membrane</keyword>
<dbReference type="AlphaFoldDB" id="A0AA85JVX6"/>
<feature type="transmembrane region" description="Helical" evidence="1">
    <location>
        <begin position="102"/>
        <end position="120"/>
    </location>
</feature>
<sequence>MKFDVQILLASLLIVISANYALSSKCYKCDPCPNPFDPLSKDVKNATDCKWCAKVTVSSISPKVVRECTSECSIHNWEKKYNSFSYLCCTDDFCNSTVHNCSVHRILLAVLLVIICFYINQNK</sequence>
<keyword evidence="1" id="KW-1133">Transmembrane helix</keyword>
<feature type="signal peptide" evidence="2">
    <location>
        <begin position="1"/>
        <end position="23"/>
    </location>
</feature>
<reference evidence="4" key="2">
    <citation type="submission" date="2023-11" db="UniProtKB">
        <authorList>
            <consortium name="WormBaseParasite"/>
        </authorList>
    </citation>
    <scope>IDENTIFICATION</scope>
</reference>
<evidence type="ECO:0000313" key="3">
    <source>
        <dbReference type="Proteomes" id="UP000050795"/>
    </source>
</evidence>
<evidence type="ECO:0000313" key="4">
    <source>
        <dbReference type="WBParaSite" id="TREG1_56250.1"/>
    </source>
</evidence>